<dbReference type="Gene3D" id="3.10.129.10">
    <property type="entry name" value="Hotdog Thioesterase"/>
    <property type="match status" value="1"/>
</dbReference>
<reference evidence="3" key="2">
    <citation type="submission" date="2021-04" db="EMBL/GenBank/DDBJ databases">
        <authorList>
            <person name="Gilroy R."/>
        </authorList>
    </citation>
    <scope>NUCLEOTIDE SEQUENCE</scope>
    <source>
        <strain evidence="3">CHK33-7979</strain>
    </source>
</reference>
<evidence type="ECO:0000256" key="2">
    <source>
        <dbReference type="ARBA" id="ARBA00022801"/>
    </source>
</evidence>
<gene>
    <name evidence="3" type="ORF">H9826_00770</name>
</gene>
<dbReference type="Proteomes" id="UP000886824">
    <property type="component" value="Unassembled WGS sequence"/>
</dbReference>
<reference evidence="3" key="1">
    <citation type="journal article" date="2021" name="PeerJ">
        <title>Extensive microbial diversity within the chicken gut microbiome revealed by metagenomics and culture.</title>
        <authorList>
            <person name="Gilroy R."/>
            <person name="Ravi A."/>
            <person name="Getino M."/>
            <person name="Pursley I."/>
            <person name="Horton D.L."/>
            <person name="Alikhan N.F."/>
            <person name="Baker D."/>
            <person name="Gharbi K."/>
            <person name="Hall N."/>
            <person name="Watson M."/>
            <person name="Adriaenssens E.M."/>
            <person name="Foster-Nyarko E."/>
            <person name="Jarju S."/>
            <person name="Secka A."/>
            <person name="Antonio M."/>
            <person name="Oren A."/>
            <person name="Chaudhuri R.R."/>
            <person name="La Ragione R."/>
            <person name="Hildebrand F."/>
            <person name="Pallen M.J."/>
        </authorList>
    </citation>
    <scope>NUCLEOTIDE SEQUENCE</scope>
    <source>
        <strain evidence="3">CHK33-7979</strain>
    </source>
</reference>
<dbReference type="AlphaFoldDB" id="A0A9D2CD06"/>
<sequence length="144" mass="16736">MELRPYLRKAQFYETDGMGVVYHGNYIHWMEEARTDFMDQIGWGYERAVEAGIDFALTDISCKYRSMTRFGETVAIHMSVTRLSPAKMEVAYRMVDVQTGVLRAEGTSGHFFYDRKHNKPVALKRVLPEAYTLFVRLLEEHAES</sequence>
<proteinExistence type="inferred from homology"/>
<organism evidence="3 4">
    <name type="scientific">Candidatus Intestinimonas merdavium</name>
    <dbReference type="NCBI Taxonomy" id="2838622"/>
    <lineage>
        <taxon>Bacteria</taxon>
        <taxon>Bacillati</taxon>
        <taxon>Bacillota</taxon>
        <taxon>Clostridia</taxon>
        <taxon>Eubacteriales</taxon>
        <taxon>Intestinimonas</taxon>
    </lineage>
</organism>
<dbReference type="NCBIfam" id="TIGR00051">
    <property type="entry name" value="YbgC/FadM family acyl-CoA thioesterase"/>
    <property type="match status" value="1"/>
</dbReference>
<dbReference type="InterPro" id="IPR029069">
    <property type="entry name" value="HotDog_dom_sf"/>
</dbReference>
<protein>
    <submittedName>
        <fullName evidence="3">Acyl-CoA thioesterase</fullName>
    </submittedName>
</protein>
<dbReference type="SUPFAM" id="SSF54637">
    <property type="entry name" value="Thioesterase/thiol ester dehydrase-isomerase"/>
    <property type="match status" value="1"/>
</dbReference>
<evidence type="ECO:0000313" key="3">
    <source>
        <dbReference type="EMBL" id="HIY72492.1"/>
    </source>
</evidence>
<evidence type="ECO:0000313" key="4">
    <source>
        <dbReference type="Proteomes" id="UP000886824"/>
    </source>
</evidence>
<comment type="caution">
    <text evidence="3">The sequence shown here is derived from an EMBL/GenBank/DDBJ whole genome shotgun (WGS) entry which is preliminary data.</text>
</comment>
<dbReference type="GO" id="GO:0047617">
    <property type="term" value="F:fatty acyl-CoA hydrolase activity"/>
    <property type="evidence" value="ECO:0007669"/>
    <property type="project" value="TreeGrafter"/>
</dbReference>
<accession>A0A9D2CD06</accession>
<dbReference type="PANTHER" id="PTHR31793">
    <property type="entry name" value="4-HYDROXYBENZOYL-COA THIOESTERASE FAMILY MEMBER"/>
    <property type="match status" value="1"/>
</dbReference>
<dbReference type="Pfam" id="PF13279">
    <property type="entry name" value="4HBT_2"/>
    <property type="match status" value="1"/>
</dbReference>
<name>A0A9D2CD06_9FIRM</name>
<dbReference type="InterPro" id="IPR050563">
    <property type="entry name" value="4-hydroxybenzoyl-CoA_TE"/>
</dbReference>
<dbReference type="EMBL" id="DXCX01000012">
    <property type="protein sequence ID" value="HIY72492.1"/>
    <property type="molecule type" value="Genomic_DNA"/>
</dbReference>
<dbReference type="InterPro" id="IPR006684">
    <property type="entry name" value="YbgC/YbaW"/>
</dbReference>
<keyword evidence="2" id="KW-0378">Hydrolase</keyword>
<evidence type="ECO:0000256" key="1">
    <source>
        <dbReference type="ARBA" id="ARBA00005953"/>
    </source>
</evidence>
<dbReference type="CDD" id="cd00586">
    <property type="entry name" value="4HBT"/>
    <property type="match status" value="1"/>
</dbReference>
<comment type="similarity">
    <text evidence="1">Belongs to the 4-hydroxybenzoyl-CoA thioesterase family.</text>
</comment>
<dbReference type="PANTHER" id="PTHR31793:SF27">
    <property type="entry name" value="NOVEL THIOESTERASE SUPERFAMILY DOMAIN AND SAPOSIN A-TYPE DOMAIN CONTAINING PROTEIN (0610012H03RIK)"/>
    <property type="match status" value="1"/>
</dbReference>